<organism evidence="1 2">
    <name type="scientific">Effrenium voratum</name>
    <dbReference type="NCBI Taxonomy" id="2562239"/>
    <lineage>
        <taxon>Eukaryota</taxon>
        <taxon>Sar</taxon>
        <taxon>Alveolata</taxon>
        <taxon>Dinophyceae</taxon>
        <taxon>Suessiales</taxon>
        <taxon>Symbiodiniaceae</taxon>
        <taxon>Effrenium</taxon>
    </lineage>
</organism>
<protein>
    <submittedName>
        <fullName evidence="1">Uncharacterized protein</fullName>
    </submittedName>
</protein>
<name>A0AA36MW17_9DINO</name>
<feature type="non-terminal residue" evidence="1">
    <location>
        <position position="55"/>
    </location>
</feature>
<sequence length="55" mass="6010">AGSYRDFGTVEQFQKTTGLARKRTTGTAMPRENSIHKGLIVCTKEYGAFVQISAS</sequence>
<keyword evidence="2" id="KW-1185">Reference proteome</keyword>
<dbReference type="Proteomes" id="UP001178507">
    <property type="component" value="Unassembled WGS sequence"/>
</dbReference>
<accession>A0AA36MW17</accession>
<evidence type="ECO:0000313" key="2">
    <source>
        <dbReference type="Proteomes" id="UP001178507"/>
    </source>
</evidence>
<evidence type="ECO:0000313" key="1">
    <source>
        <dbReference type="EMBL" id="CAJ1380943.1"/>
    </source>
</evidence>
<dbReference type="AlphaFoldDB" id="A0AA36MW17"/>
<reference evidence="1" key="1">
    <citation type="submission" date="2023-08" db="EMBL/GenBank/DDBJ databases">
        <authorList>
            <person name="Chen Y."/>
            <person name="Shah S."/>
            <person name="Dougan E. K."/>
            <person name="Thang M."/>
            <person name="Chan C."/>
        </authorList>
    </citation>
    <scope>NUCLEOTIDE SEQUENCE</scope>
</reference>
<feature type="non-terminal residue" evidence="1">
    <location>
        <position position="1"/>
    </location>
</feature>
<dbReference type="EMBL" id="CAUJNA010000763">
    <property type="protein sequence ID" value="CAJ1380943.1"/>
    <property type="molecule type" value="Genomic_DNA"/>
</dbReference>
<comment type="caution">
    <text evidence="1">The sequence shown here is derived from an EMBL/GenBank/DDBJ whole genome shotgun (WGS) entry which is preliminary data.</text>
</comment>
<gene>
    <name evidence="1" type="ORF">EVOR1521_LOCUS8760</name>
</gene>
<proteinExistence type="predicted"/>